<comment type="caution">
    <text evidence="1">The sequence shown here is derived from an EMBL/GenBank/DDBJ whole genome shotgun (WGS) entry which is preliminary data.</text>
</comment>
<evidence type="ECO:0000313" key="1">
    <source>
        <dbReference type="EMBL" id="KAJ9097360.1"/>
    </source>
</evidence>
<proteinExistence type="predicted"/>
<evidence type="ECO:0000313" key="2">
    <source>
        <dbReference type="Proteomes" id="UP001241377"/>
    </source>
</evidence>
<gene>
    <name evidence="1" type="ORF">QFC19_006828</name>
</gene>
<dbReference type="Proteomes" id="UP001241377">
    <property type="component" value="Unassembled WGS sequence"/>
</dbReference>
<organism evidence="1 2">
    <name type="scientific">Naganishia cerealis</name>
    <dbReference type="NCBI Taxonomy" id="610337"/>
    <lineage>
        <taxon>Eukaryota</taxon>
        <taxon>Fungi</taxon>
        <taxon>Dikarya</taxon>
        <taxon>Basidiomycota</taxon>
        <taxon>Agaricomycotina</taxon>
        <taxon>Tremellomycetes</taxon>
        <taxon>Filobasidiales</taxon>
        <taxon>Filobasidiaceae</taxon>
        <taxon>Naganishia</taxon>
    </lineage>
</organism>
<keyword evidence="2" id="KW-1185">Reference proteome</keyword>
<accession>A0ACC2VD83</accession>
<protein>
    <submittedName>
        <fullName evidence="1">Uncharacterized protein</fullName>
    </submittedName>
</protein>
<sequence>MGEYAQVAYRQAELELRRLQEVKPTYHSPSSRSMTPFDAQRPDEFGTASMSDDECESDDAASQYTSLSRLGVLTKGLRQAMEQWKKNVDANDDKQDVPLCGGNQ</sequence>
<name>A0ACC2VD83_9TREE</name>
<dbReference type="EMBL" id="JASBWR010000087">
    <property type="protein sequence ID" value="KAJ9097360.1"/>
    <property type="molecule type" value="Genomic_DNA"/>
</dbReference>
<reference evidence="1" key="1">
    <citation type="submission" date="2023-04" db="EMBL/GenBank/DDBJ databases">
        <title>Draft Genome sequencing of Naganishia species isolated from polar environments using Oxford Nanopore Technology.</title>
        <authorList>
            <person name="Leo P."/>
            <person name="Venkateswaran K."/>
        </authorList>
    </citation>
    <scope>NUCLEOTIDE SEQUENCE</scope>
    <source>
        <strain evidence="1">MNA-CCFEE 5261</strain>
    </source>
</reference>